<evidence type="ECO:0000259" key="12">
    <source>
        <dbReference type="Pfam" id="PF01467"/>
    </source>
</evidence>
<comment type="catalytic activity">
    <reaction evidence="10 11">
        <text>nicotinate beta-D-ribonucleotide + ATP + H(+) = deamido-NAD(+) + diphosphate</text>
        <dbReference type="Rhea" id="RHEA:22860"/>
        <dbReference type="ChEBI" id="CHEBI:15378"/>
        <dbReference type="ChEBI" id="CHEBI:30616"/>
        <dbReference type="ChEBI" id="CHEBI:33019"/>
        <dbReference type="ChEBI" id="CHEBI:57502"/>
        <dbReference type="ChEBI" id="CHEBI:58437"/>
        <dbReference type="EC" id="2.7.7.18"/>
    </reaction>
</comment>
<evidence type="ECO:0000256" key="2">
    <source>
        <dbReference type="ARBA" id="ARBA00005019"/>
    </source>
</evidence>
<evidence type="ECO:0000313" key="13">
    <source>
        <dbReference type="EMBL" id="AQQ71091.1"/>
    </source>
</evidence>
<dbReference type="GO" id="GO:0005524">
    <property type="term" value="F:ATP binding"/>
    <property type="evidence" value="ECO:0007669"/>
    <property type="project" value="UniProtKB-KW"/>
</dbReference>
<dbReference type="Gene3D" id="3.40.50.620">
    <property type="entry name" value="HUPs"/>
    <property type="match status" value="1"/>
</dbReference>
<dbReference type="NCBIfam" id="TIGR00125">
    <property type="entry name" value="cyt_tran_rel"/>
    <property type="match status" value="1"/>
</dbReference>
<name>A0A1Q2MEG2_9BACT</name>
<evidence type="ECO:0000256" key="10">
    <source>
        <dbReference type="ARBA" id="ARBA00048721"/>
    </source>
</evidence>
<dbReference type="InterPro" id="IPR004821">
    <property type="entry name" value="Cyt_trans-like"/>
</dbReference>
<comment type="pathway">
    <text evidence="2 11">Cofactor biosynthesis; NAD(+) biosynthesis; deamido-NAD(+) from nicotinate D-ribonucleotide: step 1/1.</text>
</comment>
<dbReference type="AlphaFoldDB" id="A0A1Q2MEG2"/>
<keyword evidence="9 11" id="KW-0520">NAD</keyword>
<evidence type="ECO:0000256" key="4">
    <source>
        <dbReference type="ARBA" id="ARBA00022642"/>
    </source>
</evidence>
<keyword evidence="4 11" id="KW-0662">Pyridine nucleotide biosynthesis</keyword>
<accession>A0A1Q2MEG2</accession>
<keyword evidence="6 11" id="KW-0548">Nucleotidyltransferase</keyword>
<keyword evidence="5 11" id="KW-0808">Transferase</keyword>
<protein>
    <recommendedName>
        <fullName evidence="11">Probable nicotinate-nucleotide adenylyltransferase</fullName>
        <ecNumber evidence="11">2.7.7.18</ecNumber>
    </recommendedName>
    <alternativeName>
        <fullName evidence="11">Deamido-NAD(+) diphosphorylase</fullName>
    </alternativeName>
    <alternativeName>
        <fullName evidence="11">Deamido-NAD(+) pyrophosphorylase</fullName>
    </alternativeName>
    <alternativeName>
        <fullName evidence="11">Nicotinate mononucleotide adenylyltransferase</fullName>
        <shortName evidence="11">NaMN adenylyltransferase</shortName>
    </alternativeName>
</protein>
<dbReference type="STRING" id="1851148.SMSP2_01455"/>
<organism evidence="13 14">
    <name type="scientific">Limihaloglobus sulfuriphilus</name>
    <dbReference type="NCBI Taxonomy" id="1851148"/>
    <lineage>
        <taxon>Bacteria</taxon>
        <taxon>Pseudomonadati</taxon>
        <taxon>Planctomycetota</taxon>
        <taxon>Phycisphaerae</taxon>
        <taxon>Sedimentisphaerales</taxon>
        <taxon>Sedimentisphaeraceae</taxon>
        <taxon>Limihaloglobus</taxon>
    </lineage>
</organism>
<evidence type="ECO:0000256" key="11">
    <source>
        <dbReference type="HAMAP-Rule" id="MF_00244"/>
    </source>
</evidence>
<keyword evidence="8 11" id="KW-0067">ATP-binding</keyword>
<dbReference type="PANTHER" id="PTHR39321">
    <property type="entry name" value="NICOTINATE-NUCLEOTIDE ADENYLYLTRANSFERASE-RELATED"/>
    <property type="match status" value="1"/>
</dbReference>
<reference evidence="14" key="1">
    <citation type="submission" date="2017-02" db="EMBL/GenBank/DDBJ databases">
        <title>Comparative genomics and description of representatives of a novel lineage of planctomycetes thriving in anoxic sediments.</title>
        <authorList>
            <person name="Spring S."/>
            <person name="Bunk B."/>
            <person name="Sproer C."/>
        </authorList>
    </citation>
    <scope>NUCLEOTIDE SEQUENCE [LARGE SCALE GENOMIC DNA]</scope>
    <source>
        <strain evidence="14">SM-Chi-D1</strain>
    </source>
</reference>
<evidence type="ECO:0000256" key="3">
    <source>
        <dbReference type="ARBA" id="ARBA00009014"/>
    </source>
</evidence>
<keyword evidence="7 11" id="KW-0547">Nucleotide-binding</keyword>
<dbReference type="NCBIfam" id="TIGR00482">
    <property type="entry name" value="nicotinate (nicotinamide) nucleotide adenylyltransferase"/>
    <property type="match status" value="1"/>
</dbReference>
<dbReference type="InterPro" id="IPR005248">
    <property type="entry name" value="NadD/NMNAT"/>
</dbReference>
<dbReference type="OrthoDB" id="5295945at2"/>
<evidence type="ECO:0000256" key="8">
    <source>
        <dbReference type="ARBA" id="ARBA00022840"/>
    </source>
</evidence>
<dbReference type="CDD" id="cd02165">
    <property type="entry name" value="NMNAT"/>
    <property type="match status" value="1"/>
</dbReference>
<dbReference type="EMBL" id="CP019646">
    <property type="protein sequence ID" value="AQQ71091.1"/>
    <property type="molecule type" value="Genomic_DNA"/>
</dbReference>
<dbReference type="SUPFAM" id="SSF52374">
    <property type="entry name" value="Nucleotidylyl transferase"/>
    <property type="match status" value="1"/>
</dbReference>
<dbReference type="HAMAP" id="MF_00244">
    <property type="entry name" value="NaMN_adenylyltr"/>
    <property type="match status" value="1"/>
</dbReference>
<evidence type="ECO:0000256" key="9">
    <source>
        <dbReference type="ARBA" id="ARBA00023027"/>
    </source>
</evidence>
<dbReference type="Proteomes" id="UP000188181">
    <property type="component" value="Chromosome"/>
</dbReference>
<comment type="function">
    <text evidence="1 11">Catalyzes the reversible adenylation of nicotinate mononucleotide (NaMN) to nicotinic acid adenine dinucleotide (NaAD).</text>
</comment>
<dbReference type="PANTHER" id="PTHR39321:SF3">
    <property type="entry name" value="PHOSPHOPANTETHEINE ADENYLYLTRANSFERASE"/>
    <property type="match status" value="1"/>
</dbReference>
<gene>
    <name evidence="11 13" type="primary">nadD</name>
    <name evidence="13" type="ORF">SMSP2_01455</name>
</gene>
<evidence type="ECO:0000256" key="6">
    <source>
        <dbReference type="ARBA" id="ARBA00022695"/>
    </source>
</evidence>
<evidence type="ECO:0000256" key="5">
    <source>
        <dbReference type="ARBA" id="ARBA00022679"/>
    </source>
</evidence>
<dbReference type="InterPro" id="IPR014729">
    <property type="entry name" value="Rossmann-like_a/b/a_fold"/>
</dbReference>
<dbReference type="RefSeq" id="WP_146683304.1">
    <property type="nucleotide sequence ID" value="NZ_CP019646.1"/>
</dbReference>
<dbReference type="UniPathway" id="UPA00253">
    <property type="reaction ID" value="UER00332"/>
</dbReference>
<proteinExistence type="inferred from homology"/>
<keyword evidence="14" id="KW-1185">Reference proteome</keyword>
<dbReference type="GO" id="GO:0004515">
    <property type="term" value="F:nicotinate-nucleotide adenylyltransferase activity"/>
    <property type="evidence" value="ECO:0007669"/>
    <property type="project" value="UniProtKB-UniRule"/>
</dbReference>
<evidence type="ECO:0000256" key="7">
    <source>
        <dbReference type="ARBA" id="ARBA00022741"/>
    </source>
</evidence>
<evidence type="ECO:0000313" key="14">
    <source>
        <dbReference type="Proteomes" id="UP000188181"/>
    </source>
</evidence>
<comment type="similarity">
    <text evidence="3 11">Belongs to the NadD family.</text>
</comment>
<dbReference type="GO" id="GO:0009435">
    <property type="term" value="P:NAD+ biosynthetic process"/>
    <property type="evidence" value="ECO:0007669"/>
    <property type="project" value="UniProtKB-UniRule"/>
</dbReference>
<sequence length="204" mass="22706">MKRVILYGGTFDPVHKGHIEASRAAALELGADCVYLIPARRSPFKDNPPAASDSDRGKMLERAVRGEKLFCVSYTEFERSEPSYSFDTVMHFKRLLGDDAELFWLVGADTLGSLKKWYRIEEMLNNCTIAAMYRGGCKIFDKQALPGLLGKELAAMNKVVPVQTPLIDISSTQVRKRLAAGQDVSGMLAPGVLEYIKDNHLYES</sequence>
<dbReference type="KEGG" id="pbas:SMSP2_01455"/>
<evidence type="ECO:0000256" key="1">
    <source>
        <dbReference type="ARBA" id="ARBA00002324"/>
    </source>
</evidence>
<dbReference type="EC" id="2.7.7.18" evidence="11"/>
<feature type="domain" description="Cytidyltransferase-like" evidence="12">
    <location>
        <begin position="6"/>
        <end position="177"/>
    </location>
</feature>
<dbReference type="Pfam" id="PF01467">
    <property type="entry name" value="CTP_transf_like"/>
    <property type="match status" value="1"/>
</dbReference>